<evidence type="ECO:0000313" key="3">
    <source>
        <dbReference type="EMBL" id="GLJ60250.1"/>
    </source>
</evidence>
<dbReference type="CDD" id="cd03789">
    <property type="entry name" value="GT9_LPS_heptosyltransferase"/>
    <property type="match status" value="1"/>
</dbReference>
<dbReference type="EMBL" id="BSEJ01000001">
    <property type="protein sequence ID" value="GLJ60250.1"/>
    <property type="molecule type" value="Genomic_DNA"/>
</dbReference>
<organism evidence="3 4">
    <name type="scientific">Microbacterium barkeri</name>
    <dbReference type="NCBI Taxonomy" id="33917"/>
    <lineage>
        <taxon>Bacteria</taxon>
        <taxon>Bacillati</taxon>
        <taxon>Actinomycetota</taxon>
        <taxon>Actinomycetes</taxon>
        <taxon>Micrococcales</taxon>
        <taxon>Microbacteriaceae</taxon>
        <taxon>Microbacterium</taxon>
    </lineage>
</organism>
<proteinExistence type="predicted"/>
<dbReference type="Gene3D" id="3.40.50.2000">
    <property type="entry name" value="Glycogen Phosphorylase B"/>
    <property type="match status" value="2"/>
</dbReference>
<dbReference type="GO" id="GO:0008713">
    <property type="term" value="F:ADP-heptose-lipopolysaccharide heptosyltransferase activity"/>
    <property type="evidence" value="ECO:0007669"/>
    <property type="project" value="TreeGrafter"/>
</dbReference>
<evidence type="ECO:0000313" key="4">
    <source>
        <dbReference type="Proteomes" id="UP001142462"/>
    </source>
</evidence>
<dbReference type="GO" id="GO:0005829">
    <property type="term" value="C:cytosol"/>
    <property type="evidence" value="ECO:0007669"/>
    <property type="project" value="TreeGrafter"/>
</dbReference>
<dbReference type="RefSeq" id="WP_271171972.1">
    <property type="nucleotide sequence ID" value="NZ_BSEJ01000001.1"/>
</dbReference>
<dbReference type="AlphaFoldDB" id="A0A9W6LVK7"/>
<dbReference type="PANTHER" id="PTHR30160:SF1">
    <property type="entry name" value="LIPOPOLYSACCHARIDE 1,2-N-ACETYLGLUCOSAMINETRANSFERASE-RELATED"/>
    <property type="match status" value="1"/>
</dbReference>
<evidence type="ECO:0000256" key="2">
    <source>
        <dbReference type="ARBA" id="ARBA00022679"/>
    </source>
</evidence>
<dbReference type="InterPro" id="IPR002201">
    <property type="entry name" value="Glyco_trans_9"/>
</dbReference>
<evidence type="ECO:0000256" key="1">
    <source>
        <dbReference type="ARBA" id="ARBA00022676"/>
    </source>
</evidence>
<dbReference type="Proteomes" id="UP001142462">
    <property type="component" value="Unassembled WGS sequence"/>
</dbReference>
<protein>
    <submittedName>
        <fullName evidence="3">Glycosyl transferase</fullName>
    </submittedName>
</protein>
<accession>A0A9W6LVK7</accession>
<keyword evidence="4" id="KW-1185">Reference proteome</keyword>
<gene>
    <name evidence="3" type="ORF">GCM10017576_03790</name>
</gene>
<reference evidence="3" key="2">
    <citation type="submission" date="2023-01" db="EMBL/GenBank/DDBJ databases">
        <authorList>
            <person name="Sun Q."/>
            <person name="Evtushenko L."/>
        </authorList>
    </citation>
    <scope>NUCLEOTIDE SEQUENCE</scope>
    <source>
        <strain evidence="3">VKM Ac-1020</strain>
    </source>
</reference>
<keyword evidence="2 3" id="KW-0808">Transferase</keyword>
<dbReference type="Pfam" id="PF01075">
    <property type="entry name" value="Glyco_transf_9"/>
    <property type="match status" value="1"/>
</dbReference>
<name>A0A9W6LVK7_9MICO</name>
<dbReference type="SUPFAM" id="SSF53756">
    <property type="entry name" value="UDP-Glycosyltransferase/glycogen phosphorylase"/>
    <property type="match status" value="1"/>
</dbReference>
<dbReference type="GO" id="GO:0009244">
    <property type="term" value="P:lipopolysaccharide core region biosynthetic process"/>
    <property type="evidence" value="ECO:0007669"/>
    <property type="project" value="TreeGrafter"/>
</dbReference>
<dbReference type="PANTHER" id="PTHR30160">
    <property type="entry name" value="TETRAACYLDISACCHARIDE 4'-KINASE-RELATED"/>
    <property type="match status" value="1"/>
</dbReference>
<comment type="caution">
    <text evidence="3">The sequence shown here is derived from an EMBL/GenBank/DDBJ whole genome shotgun (WGS) entry which is preliminary data.</text>
</comment>
<keyword evidence="1" id="KW-0328">Glycosyltransferase</keyword>
<dbReference type="InterPro" id="IPR051199">
    <property type="entry name" value="LPS_LOS_Heptosyltrfase"/>
</dbReference>
<reference evidence="3" key="1">
    <citation type="journal article" date="2014" name="Int. J. Syst. Evol. Microbiol.">
        <title>Complete genome sequence of Corynebacterium casei LMG S-19264T (=DSM 44701T), isolated from a smear-ripened cheese.</title>
        <authorList>
            <consortium name="US DOE Joint Genome Institute (JGI-PGF)"/>
            <person name="Walter F."/>
            <person name="Albersmeier A."/>
            <person name="Kalinowski J."/>
            <person name="Ruckert C."/>
        </authorList>
    </citation>
    <scope>NUCLEOTIDE SEQUENCE</scope>
    <source>
        <strain evidence="3">VKM Ac-1020</strain>
    </source>
</reference>
<sequence length="358" mass="36970">MRRRVLVARLDSMGDVLLAGPAVRAVAREAEVIMLCGPRGAAAGALLPGVRDVMVWDAPWISDPAPAVTGGRIDQLIHRLRTARIDEAVILTSFHQSPLPLALLLRLAGVDRIAGASVDYPGSLLDVRLRPGEDLPEDIPEVDRACAIVEAAGFPAEADRRLRVRDVADASALVGDGRYIVLHPGAAVGARRWPAEGFAGAARLLAESGRRVVVTGAEGERDLTALLARAAGPHAVDLAGACDLRLLAGVLAGADAVVVGNTGPAHLAAAVGTPVVSLFSPVVPAVRWAPYGVPVALLGDQDAPCRGTRARDCPVPGHPCLAGVAPAEVAAAAIRLADAREAHPIEANPIDTKDGAIR</sequence>